<dbReference type="Gene3D" id="3.10.490.10">
    <property type="entry name" value="Gamma-glutamyl cyclotransferase-like"/>
    <property type="match status" value="1"/>
</dbReference>
<sequence length="144" mass="15926">MEVFVYGTLTDPDRTAALLDTFDYRGDAVLDGLHRVDGTYPTLAPEGRTRGRILRTPEIDVLDEYEGVGRGLYARVSVPFTDATIDRDDTAARGDTVIDSEKIAVYVGDPDALGVAGVSWPGPGSFRDRVERYVRENEVCVRRE</sequence>
<comment type="caution">
    <text evidence="2">The sequence shown here is derived from an EMBL/GenBank/DDBJ whole genome shotgun (WGS) entry which is preliminary data.</text>
</comment>
<dbReference type="InterPro" id="IPR009288">
    <property type="entry name" value="AIG2-like_dom"/>
</dbReference>
<dbReference type="CDD" id="cd06661">
    <property type="entry name" value="GGCT_like"/>
    <property type="match status" value="1"/>
</dbReference>
<accession>M0MN44</accession>
<protein>
    <submittedName>
        <fullName evidence="2">AIG2 family protein</fullName>
    </submittedName>
</protein>
<dbReference type="PATRIC" id="fig|1227455.4.peg.1305"/>
<evidence type="ECO:0000313" key="2">
    <source>
        <dbReference type="EMBL" id="EMA45870.1"/>
    </source>
</evidence>
<proteinExistence type="predicted"/>
<dbReference type="STRING" id="1227455.C449_06401"/>
<dbReference type="AlphaFoldDB" id="M0MN44"/>
<evidence type="ECO:0000259" key="1">
    <source>
        <dbReference type="Pfam" id="PF06094"/>
    </source>
</evidence>
<dbReference type="SUPFAM" id="SSF110857">
    <property type="entry name" value="Gamma-glutamyl cyclotransferase-like"/>
    <property type="match status" value="1"/>
</dbReference>
<dbReference type="InterPro" id="IPR013024">
    <property type="entry name" value="GGCT-like"/>
</dbReference>
<reference evidence="2 3" key="1">
    <citation type="journal article" date="2014" name="PLoS Genet.">
        <title>Phylogenetically driven sequencing of extremely halophilic archaea reveals strategies for static and dynamic osmo-response.</title>
        <authorList>
            <person name="Becker E.A."/>
            <person name="Seitzer P.M."/>
            <person name="Tritt A."/>
            <person name="Larsen D."/>
            <person name="Krusor M."/>
            <person name="Yao A.I."/>
            <person name="Wu D."/>
            <person name="Madern D."/>
            <person name="Eisen J.A."/>
            <person name="Darling A.E."/>
            <person name="Facciotti M.T."/>
        </authorList>
    </citation>
    <scope>NUCLEOTIDE SEQUENCE [LARGE SCALE GENOMIC DNA]</scope>
    <source>
        <strain evidence="2 3">DSM 5350</strain>
    </source>
</reference>
<dbReference type="EMBL" id="AOMD01000016">
    <property type="protein sequence ID" value="EMA45870.1"/>
    <property type="molecule type" value="Genomic_DNA"/>
</dbReference>
<dbReference type="Pfam" id="PF06094">
    <property type="entry name" value="GGACT"/>
    <property type="match status" value="1"/>
</dbReference>
<dbReference type="RefSeq" id="WP_006077140.1">
    <property type="nucleotide sequence ID" value="NZ_AOMD01000016.1"/>
</dbReference>
<dbReference type="InParanoid" id="M0MN44"/>
<organism evidence="2 3">
    <name type="scientific">Halococcus saccharolyticus DSM 5350</name>
    <dbReference type="NCBI Taxonomy" id="1227455"/>
    <lineage>
        <taxon>Archaea</taxon>
        <taxon>Methanobacteriati</taxon>
        <taxon>Methanobacteriota</taxon>
        <taxon>Stenosarchaea group</taxon>
        <taxon>Halobacteria</taxon>
        <taxon>Halobacteriales</taxon>
        <taxon>Halococcaceae</taxon>
        <taxon>Halococcus</taxon>
    </lineage>
</organism>
<dbReference type="OrthoDB" id="198684at2157"/>
<name>M0MN44_9EURY</name>
<dbReference type="Proteomes" id="UP000011669">
    <property type="component" value="Unassembled WGS sequence"/>
</dbReference>
<feature type="domain" description="Gamma-glutamylcyclotransferase AIG2-like" evidence="1">
    <location>
        <begin position="3"/>
        <end position="80"/>
    </location>
</feature>
<gene>
    <name evidence="2" type="ORF">C449_06401</name>
</gene>
<dbReference type="InterPro" id="IPR036568">
    <property type="entry name" value="GGCT-like_sf"/>
</dbReference>
<evidence type="ECO:0000313" key="3">
    <source>
        <dbReference type="Proteomes" id="UP000011669"/>
    </source>
</evidence>
<keyword evidence="3" id="KW-1185">Reference proteome</keyword>